<protein>
    <submittedName>
        <fullName evidence="14">Putative protease htpX</fullName>
        <ecNumber evidence="14">3.4.24.-</ecNumber>
    </submittedName>
</protein>
<dbReference type="eggNOG" id="COG0501">
    <property type="taxonomic scope" value="Bacteria"/>
</dbReference>
<keyword evidence="10 12" id="KW-0472">Membrane</keyword>
<dbReference type="EMBL" id="CP005986">
    <property type="protein sequence ID" value="AIA56314.1"/>
    <property type="molecule type" value="Genomic_DNA"/>
</dbReference>
<organism evidence="14 15">
    <name type="scientific">Acidithiobacillus caldus (strain ATCC 51756 / DSM 8584 / KU)</name>
    <dbReference type="NCBI Taxonomy" id="637389"/>
    <lineage>
        <taxon>Bacteria</taxon>
        <taxon>Pseudomonadati</taxon>
        <taxon>Pseudomonadota</taxon>
        <taxon>Acidithiobacillia</taxon>
        <taxon>Acidithiobacillales</taxon>
        <taxon>Acidithiobacillaceae</taxon>
        <taxon>Acidithiobacillus</taxon>
    </lineage>
</organism>
<dbReference type="InterPro" id="IPR001915">
    <property type="entry name" value="Peptidase_M48"/>
</dbReference>
<sequence>MKSFRGIALLLVSNLLIFLTLSISFSLLINLILPAFGIDLRGSVDARILLWALVIGFGGAFLSLAMSKFMARQTFPMRRIERPQNSGEQLLFQTVEQLAARLGIAMPELWIYENPEPNAFATGPSRNNSMIAVSTGLLQVLRPEEWRAVLAHEMGHVYNGDMVSTTLLQGLMNTFVFWLAGMARSLLDDRPMVAFAVSLGLQIFLSILALLPITWFSRRREFAADRFAAEQVGAAAMISALQRLEDYSARMQLEHDALHDSMATSYIFGNWHGWFATHPSTADRIAALRALGATPQGLAV</sequence>
<feature type="transmembrane region" description="Helical" evidence="12">
    <location>
        <begin position="192"/>
        <end position="216"/>
    </location>
</feature>
<name>A0A059ZU39_ACICK</name>
<evidence type="ECO:0000256" key="10">
    <source>
        <dbReference type="ARBA" id="ARBA00023136"/>
    </source>
</evidence>
<dbReference type="KEGG" id="acz:Acaty_c2470"/>
<keyword evidence="9 11" id="KW-0482">Metalloprotease</keyword>
<feature type="transmembrane region" description="Helical" evidence="12">
    <location>
        <begin position="48"/>
        <end position="71"/>
    </location>
</feature>
<dbReference type="GO" id="GO:0004222">
    <property type="term" value="F:metalloendopeptidase activity"/>
    <property type="evidence" value="ECO:0007669"/>
    <property type="project" value="InterPro"/>
</dbReference>
<dbReference type="PANTHER" id="PTHR43221:SF1">
    <property type="entry name" value="PROTEASE HTPX"/>
    <property type="match status" value="1"/>
</dbReference>
<dbReference type="GO" id="GO:0005886">
    <property type="term" value="C:plasma membrane"/>
    <property type="evidence" value="ECO:0007669"/>
    <property type="project" value="UniProtKB-SubCell"/>
</dbReference>
<evidence type="ECO:0000259" key="13">
    <source>
        <dbReference type="Pfam" id="PF01435"/>
    </source>
</evidence>
<dbReference type="HOGENOM" id="CLU_042266_1_0_6"/>
<dbReference type="GeneID" id="92932534"/>
<comment type="subcellular location">
    <subcellularLocation>
        <location evidence="1">Cell membrane</location>
        <topology evidence="1">Multi-pass membrane protein</topology>
    </subcellularLocation>
</comment>
<dbReference type="Proteomes" id="UP000005522">
    <property type="component" value="Chromosome"/>
</dbReference>
<feature type="transmembrane region" description="Helical" evidence="12">
    <location>
        <begin position="7"/>
        <end position="36"/>
    </location>
</feature>
<dbReference type="NCBIfam" id="NF003965">
    <property type="entry name" value="PRK05457.1"/>
    <property type="match status" value="1"/>
</dbReference>
<evidence type="ECO:0000256" key="9">
    <source>
        <dbReference type="ARBA" id="ARBA00023049"/>
    </source>
</evidence>
<reference evidence="14 15" key="1">
    <citation type="journal article" date="2009" name="J. Bacteriol.">
        <title>Draft genome sequence of the extremely acidophilic bacterium Acidithiobacillus caldus ATCC 51756 reveals metabolic versatility in the genus Acidithiobacillus.</title>
        <authorList>
            <person name="Valdes J."/>
            <person name="Quatrini R."/>
            <person name="Hallberg K."/>
            <person name="Dopson M."/>
            <person name="Valenzuela P.D."/>
            <person name="Holmes D.S."/>
        </authorList>
    </citation>
    <scope>NUCLEOTIDE SEQUENCE [LARGE SCALE GENOMIC DNA]</scope>
    <source>
        <strain evidence="15">ATCC 51756 / DSM 8584 / KU</strain>
    </source>
</reference>
<evidence type="ECO:0000256" key="6">
    <source>
        <dbReference type="ARBA" id="ARBA00022801"/>
    </source>
</evidence>
<dbReference type="GO" id="GO:0006508">
    <property type="term" value="P:proteolysis"/>
    <property type="evidence" value="ECO:0007669"/>
    <property type="project" value="UniProtKB-KW"/>
</dbReference>
<evidence type="ECO:0000256" key="5">
    <source>
        <dbReference type="ARBA" id="ARBA00022723"/>
    </source>
</evidence>
<evidence type="ECO:0000256" key="11">
    <source>
        <dbReference type="RuleBase" id="RU003983"/>
    </source>
</evidence>
<dbReference type="AlphaFoldDB" id="A0A059ZU39"/>
<evidence type="ECO:0000256" key="4">
    <source>
        <dbReference type="ARBA" id="ARBA00022692"/>
    </source>
</evidence>
<evidence type="ECO:0000256" key="3">
    <source>
        <dbReference type="ARBA" id="ARBA00022670"/>
    </source>
</evidence>
<dbReference type="PANTHER" id="PTHR43221">
    <property type="entry name" value="PROTEASE HTPX"/>
    <property type="match status" value="1"/>
</dbReference>
<dbReference type="RefSeq" id="WP_014003515.1">
    <property type="nucleotide sequence ID" value="NZ_CP005986.1"/>
</dbReference>
<dbReference type="EC" id="3.4.24.-" evidence="14"/>
<dbReference type="Pfam" id="PF01435">
    <property type="entry name" value="Peptidase_M48"/>
    <property type="match status" value="1"/>
</dbReference>
<evidence type="ECO:0000256" key="2">
    <source>
        <dbReference type="ARBA" id="ARBA00022475"/>
    </source>
</evidence>
<evidence type="ECO:0000256" key="1">
    <source>
        <dbReference type="ARBA" id="ARBA00004651"/>
    </source>
</evidence>
<evidence type="ECO:0000313" key="14">
    <source>
        <dbReference type="EMBL" id="AIA56314.1"/>
    </source>
</evidence>
<evidence type="ECO:0000256" key="8">
    <source>
        <dbReference type="ARBA" id="ARBA00022989"/>
    </source>
</evidence>
<dbReference type="CDD" id="cd07335">
    <property type="entry name" value="M48B_HtpX_like"/>
    <property type="match status" value="1"/>
</dbReference>
<dbReference type="InterPro" id="IPR050083">
    <property type="entry name" value="HtpX_protease"/>
</dbReference>
<feature type="transmembrane region" description="Helical" evidence="12">
    <location>
        <begin position="162"/>
        <end position="180"/>
    </location>
</feature>
<keyword evidence="4 12" id="KW-0812">Transmembrane</keyword>
<proteinExistence type="inferred from homology"/>
<gene>
    <name evidence="14" type="ORF">Acaty_c2470</name>
</gene>
<keyword evidence="2" id="KW-1003">Cell membrane</keyword>
<accession>A0A059ZU39</accession>
<feature type="domain" description="Peptidase M48" evidence="13">
    <location>
        <begin position="91"/>
        <end position="290"/>
    </location>
</feature>
<evidence type="ECO:0000313" key="15">
    <source>
        <dbReference type="Proteomes" id="UP000005522"/>
    </source>
</evidence>
<keyword evidence="3 11" id="KW-0645">Protease</keyword>
<dbReference type="Gene3D" id="3.30.2010.10">
    <property type="entry name" value="Metalloproteases ('zincins'), catalytic domain"/>
    <property type="match status" value="1"/>
</dbReference>
<dbReference type="GO" id="GO:0046872">
    <property type="term" value="F:metal ion binding"/>
    <property type="evidence" value="ECO:0007669"/>
    <property type="project" value="UniProtKB-KW"/>
</dbReference>
<keyword evidence="6 11" id="KW-0378">Hydrolase</keyword>
<keyword evidence="5" id="KW-0479">Metal-binding</keyword>
<comment type="similarity">
    <text evidence="11">Belongs to the peptidase M48 family.</text>
</comment>
<keyword evidence="8 12" id="KW-1133">Transmembrane helix</keyword>
<evidence type="ECO:0000256" key="12">
    <source>
        <dbReference type="SAM" id="Phobius"/>
    </source>
</evidence>
<evidence type="ECO:0000256" key="7">
    <source>
        <dbReference type="ARBA" id="ARBA00022833"/>
    </source>
</evidence>
<comment type="cofactor">
    <cofactor evidence="11">
        <name>Zn(2+)</name>
        <dbReference type="ChEBI" id="CHEBI:29105"/>
    </cofactor>
    <text evidence="11">Binds 1 zinc ion per subunit.</text>
</comment>
<keyword evidence="7 11" id="KW-0862">Zinc</keyword>